<comment type="caution">
    <text evidence="1">The sequence shown here is derived from an EMBL/GenBank/DDBJ whole genome shotgun (WGS) entry which is preliminary data.</text>
</comment>
<evidence type="ECO:0000313" key="2">
    <source>
        <dbReference type="Proteomes" id="UP000593573"/>
    </source>
</evidence>
<name>A0A7J8UTW8_9ROSI</name>
<gene>
    <name evidence="1" type="ORF">Goklo_020956</name>
</gene>
<keyword evidence="2" id="KW-1185">Reference proteome</keyword>
<reference evidence="1 2" key="1">
    <citation type="journal article" date="2019" name="Genome Biol. Evol.">
        <title>Insights into the evolution of the New World diploid cottons (Gossypium, subgenus Houzingenia) based on genome sequencing.</title>
        <authorList>
            <person name="Grover C.E."/>
            <person name="Arick M.A. 2nd"/>
            <person name="Thrash A."/>
            <person name="Conover J.L."/>
            <person name="Sanders W.S."/>
            <person name="Peterson D.G."/>
            <person name="Frelichowski J.E."/>
            <person name="Scheffler J.A."/>
            <person name="Scheffler B.E."/>
            <person name="Wendel J.F."/>
        </authorList>
    </citation>
    <scope>NUCLEOTIDE SEQUENCE [LARGE SCALE GENOMIC DNA]</scope>
    <source>
        <strain evidence="1">57</strain>
        <tissue evidence="1">Leaf</tissue>
    </source>
</reference>
<organism evidence="1 2">
    <name type="scientific">Gossypium klotzschianum</name>
    <dbReference type="NCBI Taxonomy" id="34286"/>
    <lineage>
        <taxon>Eukaryota</taxon>
        <taxon>Viridiplantae</taxon>
        <taxon>Streptophyta</taxon>
        <taxon>Embryophyta</taxon>
        <taxon>Tracheophyta</taxon>
        <taxon>Spermatophyta</taxon>
        <taxon>Magnoliopsida</taxon>
        <taxon>eudicotyledons</taxon>
        <taxon>Gunneridae</taxon>
        <taxon>Pentapetalae</taxon>
        <taxon>rosids</taxon>
        <taxon>malvids</taxon>
        <taxon>Malvales</taxon>
        <taxon>Malvaceae</taxon>
        <taxon>Malvoideae</taxon>
        <taxon>Gossypium</taxon>
    </lineage>
</organism>
<accession>A0A7J8UTW8</accession>
<feature type="non-terminal residue" evidence="1">
    <location>
        <position position="38"/>
    </location>
</feature>
<dbReference type="OrthoDB" id="964882at2759"/>
<proteinExistence type="predicted"/>
<sequence>MKVVSCVRGELLSIIGLYGRTSRGPERQWLTLWQMSAV</sequence>
<evidence type="ECO:0000313" key="1">
    <source>
        <dbReference type="EMBL" id="MBA0653840.1"/>
    </source>
</evidence>
<dbReference type="Proteomes" id="UP000593573">
    <property type="component" value="Unassembled WGS sequence"/>
</dbReference>
<protein>
    <submittedName>
        <fullName evidence="1">Uncharacterized protein</fullName>
    </submittedName>
</protein>
<dbReference type="AlphaFoldDB" id="A0A7J8UTW8"/>
<dbReference type="EMBL" id="JABFAB010000007">
    <property type="protein sequence ID" value="MBA0653840.1"/>
    <property type="molecule type" value="Genomic_DNA"/>
</dbReference>